<gene>
    <name evidence="7" type="ORF">NZD86_10530</name>
</gene>
<dbReference type="Pfam" id="PF01609">
    <property type="entry name" value="DDE_Tnp_1"/>
    <property type="match status" value="1"/>
</dbReference>
<keyword evidence="3" id="KW-0238">DNA-binding</keyword>
<evidence type="ECO:0000256" key="4">
    <source>
        <dbReference type="ARBA" id="ARBA00023172"/>
    </source>
</evidence>
<evidence type="ECO:0000256" key="1">
    <source>
        <dbReference type="ARBA" id="ARBA00010075"/>
    </source>
</evidence>
<dbReference type="PANTHER" id="PTHR33258">
    <property type="entry name" value="TRANSPOSASE INSL FOR INSERTION SEQUENCE ELEMENT IS186A-RELATED"/>
    <property type="match status" value="1"/>
</dbReference>
<evidence type="ECO:0000259" key="5">
    <source>
        <dbReference type="Pfam" id="PF01609"/>
    </source>
</evidence>
<organism evidence="7 8">
    <name type="scientific">Alicyclobacillus dauci</name>
    <dbReference type="NCBI Taxonomy" id="1475485"/>
    <lineage>
        <taxon>Bacteria</taxon>
        <taxon>Bacillati</taxon>
        <taxon>Bacillota</taxon>
        <taxon>Bacilli</taxon>
        <taxon>Bacillales</taxon>
        <taxon>Alicyclobacillaceae</taxon>
        <taxon>Alicyclobacillus</taxon>
    </lineage>
</organism>
<sequence length="302" mass="34689">MGKDTTKTALAEYLVPLAADSILKELRSLRLDRYVKKFGVAKFMKLFVFAQVKQIGSLTDISLELDANKELQAELGLESISTSQLSRTLRGIPDLFMNFVFRQCALHTNRQVGMKRANEKLERINLVDSSTISMCVTQYRWAEFRRTKAGVKLHLRLVFCEQPVFPEKAVLTHARPADKLQMDELVVVEKDALNVFDRGYVDYRKFDAYCNHSVRFVTRLKDNSAIHEVVEERAITQDSPVIREALVRLGSYPNYVMTHPLRLIQTTDSKGNLVTILTNDLTLEAKEICDIYRQRWQIGVSR</sequence>
<keyword evidence="8" id="KW-1185">Reference proteome</keyword>
<dbReference type="Proteomes" id="UP001164803">
    <property type="component" value="Chromosome"/>
</dbReference>
<name>A0ABY6Z8G7_9BACL</name>
<dbReference type="InterPro" id="IPR025399">
    <property type="entry name" value="DUF4372"/>
</dbReference>
<evidence type="ECO:0000256" key="2">
    <source>
        <dbReference type="ARBA" id="ARBA00022578"/>
    </source>
</evidence>
<accession>A0ABY6Z8G7</accession>
<dbReference type="EMBL" id="CP104064">
    <property type="protein sequence ID" value="WAH38872.1"/>
    <property type="molecule type" value="Genomic_DNA"/>
</dbReference>
<evidence type="ECO:0000259" key="6">
    <source>
        <dbReference type="Pfam" id="PF14294"/>
    </source>
</evidence>
<dbReference type="InterPro" id="IPR002559">
    <property type="entry name" value="Transposase_11"/>
</dbReference>
<dbReference type="PANTHER" id="PTHR33258:SF1">
    <property type="entry name" value="TRANSPOSASE INSL FOR INSERTION SEQUENCE ELEMENT IS186A-RELATED"/>
    <property type="match status" value="1"/>
</dbReference>
<proteinExistence type="inferred from homology"/>
<dbReference type="InterPro" id="IPR047952">
    <property type="entry name" value="Transpos_IS4"/>
</dbReference>
<feature type="domain" description="Transposase IS4-like" evidence="5">
    <location>
        <begin position="122"/>
        <end position="298"/>
    </location>
</feature>
<keyword evidence="2" id="KW-0815">Transposition</keyword>
<dbReference type="SUPFAM" id="SSF53098">
    <property type="entry name" value="Ribonuclease H-like"/>
    <property type="match status" value="1"/>
</dbReference>
<protein>
    <submittedName>
        <fullName evidence="7">IS4 family transposase</fullName>
    </submittedName>
</protein>
<dbReference type="NCBIfam" id="NF033592">
    <property type="entry name" value="transpos_IS4_1"/>
    <property type="match status" value="1"/>
</dbReference>
<feature type="domain" description="DUF4372" evidence="6">
    <location>
        <begin position="8"/>
        <end position="77"/>
    </location>
</feature>
<dbReference type="InterPro" id="IPR012337">
    <property type="entry name" value="RNaseH-like_sf"/>
</dbReference>
<dbReference type="RefSeq" id="WP_268046470.1">
    <property type="nucleotide sequence ID" value="NZ_CP104064.1"/>
</dbReference>
<evidence type="ECO:0000256" key="3">
    <source>
        <dbReference type="ARBA" id="ARBA00023125"/>
    </source>
</evidence>
<evidence type="ECO:0000313" key="8">
    <source>
        <dbReference type="Proteomes" id="UP001164803"/>
    </source>
</evidence>
<dbReference type="Pfam" id="PF14294">
    <property type="entry name" value="DUF4372"/>
    <property type="match status" value="1"/>
</dbReference>
<comment type="similarity">
    <text evidence="1">Belongs to the transposase 11 family.</text>
</comment>
<keyword evidence="4" id="KW-0233">DNA recombination</keyword>
<evidence type="ECO:0000313" key="7">
    <source>
        <dbReference type="EMBL" id="WAH38872.1"/>
    </source>
</evidence>
<reference evidence="7" key="1">
    <citation type="submission" date="2022-08" db="EMBL/GenBank/DDBJ databases">
        <title>Alicyclobacillus dauci DSM2870, complete genome.</title>
        <authorList>
            <person name="Wang Q."/>
            <person name="Cai R."/>
            <person name="Wang Z."/>
        </authorList>
    </citation>
    <scope>NUCLEOTIDE SEQUENCE</scope>
    <source>
        <strain evidence="7">DSM 28700</strain>
    </source>
</reference>